<proteinExistence type="predicted"/>
<name>A0ABR4CXU5_9HELO</name>
<keyword evidence="3" id="KW-1185">Reference proteome</keyword>
<evidence type="ECO:0000313" key="2">
    <source>
        <dbReference type="EMBL" id="KAL2074653.1"/>
    </source>
</evidence>
<comment type="caution">
    <text evidence="2">The sequence shown here is derived from an EMBL/GenBank/DDBJ whole genome shotgun (WGS) entry which is preliminary data.</text>
</comment>
<gene>
    <name evidence="2" type="ORF">VTL71DRAFT_8432</name>
</gene>
<accession>A0ABR4CXU5</accession>
<evidence type="ECO:0000313" key="3">
    <source>
        <dbReference type="Proteomes" id="UP001595075"/>
    </source>
</evidence>
<protein>
    <submittedName>
        <fullName evidence="2">Uncharacterized protein</fullName>
    </submittedName>
</protein>
<keyword evidence="1" id="KW-0539">Nucleus</keyword>
<sequence length="521" mass="59671">MSAIGSTSTTPAGSVKLERFEDYGIVNSNASRRTSVVKVEPTISARSVASFSTGASLARRMDFSLDQVLTKANRVPASMFDIAFVHTRDLQYYNHYRAVFVYNIQVHSRFPSDVRPQCHAVDETQDPFERAAATFEPLYNAILAVSALSMAHRERLDRVDALQYYQLAIEGLRQQTVLDSMNMLYTHYFLLLYEVAACENRVSLELGHMEQLTRLIHWYFTTSITNPSKVFGDQACPDCTKITMNCIPTIMLYCDMHNLYMRRHDFTIIPDAMVTGFFDSVKADKGYPNLEARFSDAELSRKVIELNVLGGWATRVVRQTIEDVNKHELTQLSDLEPRFLELTAKIKISNDWCARHAPQIPGDIYDEAYVSLPVYCQSTYDSSQYTIRQLQIYMHTSIFPGQRKQLTRRREEYIQFLAREILHLTRSRWGQIRPIAASNLVALFMCGTVVTLPEEKDEVIKVIEAMGSEASGRNFIRAVDALKALFAEQERVRVEKGDEKDIDWFIFLRKKGLLDFSLFAV</sequence>
<evidence type="ECO:0000256" key="1">
    <source>
        <dbReference type="ARBA" id="ARBA00023242"/>
    </source>
</evidence>
<dbReference type="PANTHER" id="PTHR37534">
    <property type="entry name" value="TRANSCRIPTIONAL ACTIVATOR PROTEIN UGA3"/>
    <property type="match status" value="1"/>
</dbReference>
<organism evidence="2 3">
    <name type="scientific">Oculimacula yallundae</name>
    <dbReference type="NCBI Taxonomy" id="86028"/>
    <lineage>
        <taxon>Eukaryota</taxon>
        <taxon>Fungi</taxon>
        <taxon>Dikarya</taxon>
        <taxon>Ascomycota</taxon>
        <taxon>Pezizomycotina</taxon>
        <taxon>Leotiomycetes</taxon>
        <taxon>Helotiales</taxon>
        <taxon>Ploettnerulaceae</taxon>
        <taxon>Oculimacula</taxon>
    </lineage>
</organism>
<reference evidence="2 3" key="1">
    <citation type="journal article" date="2024" name="Commun. Biol.">
        <title>Comparative genomic analysis of thermophilic fungi reveals convergent evolutionary adaptations and gene losses.</title>
        <authorList>
            <person name="Steindorff A.S."/>
            <person name="Aguilar-Pontes M.V."/>
            <person name="Robinson A.J."/>
            <person name="Andreopoulos B."/>
            <person name="LaButti K."/>
            <person name="Kuo A."/>
            <person name="Mondo S."/>
            <person name="Riley R."/>
            <person name="Otillar R."/>
            <person name="Haridas S."/>
            <person name="Lipzen A."/>
            <person name="Grimwood J."/>
            <person name="Schmutz J."/>
            <person name="Clum A."/>
            <person name="Reid I.D."/>
            <person name="Moisan M.C."/>
            <person name="Butler G."/>
            <person name="Nguyen T.T.M."/>
            <person name="Dewar K."/>
            <person name="Conant G."/>
            <person name="Drula E."/>
            <person name="Henrissat B."/>
            <person name="Hansel C."/>
            <person name="Singer S."/>
            <person name="Hutchinson M.I."/>
            <person name="de Vries R.P."/>
            <person name="Natvig D.O."/>
            <person name="Powell A.J."/>
            <person name="Tsang A."/>
            <person name="Grigoriev I.V."/>
        </authorList>
    </citation>
    <scope>NUCLEOTIDE SEQUENCE [LARGE SCALE GENOMIC DNA]</scope>
    <source>
        <strain evidence="2 3">CBS 494.80</strain>
    </source>
</reference>
<dbReference type="EMBL" id="JAZHXI010000002">
    <property type="protein sequence ID" value="KAL2074653.1"/>
    <property type="molecule type" value="Genomic_DNA"/>
</dbReference>
<dbReference type="Proteomes" id="UP001595075">
    <property type="component" value="Unassembled WGS sequence"/>
</dbReference>
<dbReference type="PANTHER" id="PTHR37534:SF46">
    <property type="entry name" value="ZN(II)2CYS6 TRANSCRIPTION FACTOR (EUROFUNG)"/>
    <property type="match status" value="1"/>
</dbReference>